<dbReference type="GO" id="GO:0061343">
    <property type="term" value="P:cell adhesion involved in heart morphogenesis"/>
    <property type="evidence" value="ECO:0007669"/>
    <property type="project" value="TreeGrafter"/>
</dbReference>
<dbReference type="Proteomes" id="UP000053369">
    <property type="component" value="Unassembled WGS sequence"/>
</dbReference>
<evidence type="ECO:0008006" key="3">
    <source>
        <dbReference type="Google" id="ProtNLM"/>
    </source>
</evidence>
<proteinExistence type="predicted"/>
<evidence type="ECO:0000313" key="2">
    <source>
        <dbReference type="Proteomes" id="UP000053369"/>
    </source>
</evidence>
<feature type="non-terminal residue" evidence="1">
    <location>
        <position position="1"/>
    </location>
</feature>
<dbReference type="GO" id="GO:0031012">
    <property type="term" value="C:extracellular matrix"/>
    <property type="evidence" value="ECO:0007669"/>
    <property type="project" value="TreeGrafter"/>
</dbReference>
<dbReference type="AlphaFoldDB" id="A0A091RBH1"/>
<dbReference type="PANTHER" id="PTHR33395">
    <property type="entry name" value="TRANSCRIPTASE, PUTATIVE-RELATED-RELATED"/>
    <property type="match status" value="1"/>
</dbReference>
<feature type="non-terminal residue" evidence="1">
    <location>
        <position position="110"/>
    </location>
</feature>
<sequence length="110" mass="12454">PIIPEEMVSDLLHHLDIHKSMGPDGIHPRVLRELAEVLAKPLSIIYQQSWLTGEVPVDWRLANVRPIYTKGQEEDPGNYRPVSLTSVLGKVMEQIILSAITRHMQDIQAI</sequence>
<protein>
    <recommendedName>
        <fullName evidence="3">RNA-directed DNA polymerase from mobile element jockey</fullName>
    </recommendedName>
</protein>
<accession>A0A091RBH1</accession>
<dbReference type="EMBL" id="KK812062">
    <property type="protein sequence ID" value="KFQ36274.1"/>
    <property type="molecule type" value="Genomic_DNA"/>
</dbReference>
<evidence type="ECO:0000313" key="1">
    <source>
        <dbReference type="EMBL" id="KFQ36274.1"/>
    </source>
</evidence>
<keyword evidence="2" id="KW-1185">Reference proteome</keyword>
<gene>
    <name evidence="1" type="ORF">N332_00979</name>
</gene>
<name>A0A091RBH1_9AVES</name>
<dbReference type="GO" id="GO:0007508">
    <property type="term" value="P:larval heart development"/>
    <property type="evidence" value="ECO:0007669"/>
    <property type="project" value="TreeGrafter"/>
</dbReference>
<organism evidence="1 2">
    <name type="scientific">Mesitornis unicolor</name>
    <name type="common">brown roatelo</name>
    <dbReference type="NCBI Taxonomy" id="54374"/>
    <lineage>
        <taxon>Eukaryota</taxon>
        <taxon>Metazoa</taxon>
        <taxon>Chordata</taxon>
        <taxon>Craniata</taxon>
        <taxon>Vertebrata</taxon>
        <taxon>Euteleostomi</taxon>
        <taxon>Archelosauria</taxon>
        <taxon>Archosauria</taxon>
        <taxon>Dinosauria</taxon>
        <taxon>Saurischia</taxon>
        <taxon>Theropoda</taxon>
        <taxon>Coelurosauria</taxon>
        <taxon>Aves</taxon>
        <taxon>Neognathae</taxon>
        <taxon>Neoaves</taxon>
        <taxon>Columbimorphae</taxon>
        <taxon>Mesitornithiformes</taxon>
        <taxon>Mesitornithidae</taxon>
        <taxon>Mesitornis</taxon>
    </lineage>
</organism>
<reference evidence="1 2" key="1">
    <citation type="submission" date="2014-04" db="EMBL/GenBank/DDBJ databases">
        <title>Genome evolution of avian class.</title>
        <authorList>
            <person name="Zhang G."/>
            <person name="Li C."/>
        </authorList>
    </citation>
    <scope>NUCLEOTIDE SEQUENCE [LARGE SCALE GENOMIC DNA]</scope>
    <source>
        <strain evidence="1">BGI_N332</strain>
    </source>
</reference>
<dbReference type="PANTHER" id="PTHR33395:SF22">
    <property type="entry name" value="REVERSE TRANSCRIPTASE DOMAIN-CONTAINING PROTEIN"/>
    <property type="match status" value="1"/>
</dbReference>